<feature type="region of interest" description="Disordered" evidence="3">
    <location>
        <begin position="1"/>
        <end position="23"/>
    </location>
</feature>
<proteinExistence type="inferred from homology"/>
<dbReference type="EMBL" id="BPWL01000002">
    <property type="protein sequence ID" value="GJJ06923.1"/>
    <property type="molecule type" value="Genomic_DNA"/>
</dbReference>
<evidence type="ECO:0000256" key="1">
    <source>
        <dbReference type="ARBA" id="ARBA00005788"/>
    </source>
</evidence>
<keyword evidence="2" id="KW-0175">Coiled coil</keyword>
<evidence type="ECO:0000256" key="2">
    <source>
        <dbReference type="SAM" id="Coils"/>
    </source>
</evidence>
<organism evidence="5 6">
    <name type="scientific">Clathrus columnatus</name>
    <dbReference type="NCBI Taxonomy" id="1419009"/>
    <lineage>
        <taxon>Eukaryota</taxon>
        <taxon>Fungi</taxon>
        <taxon>Dikarya</taxon>
        <taxon>Basidiomycota</taxon>
        <taxon>Agaricomycotina</taxon>
        <taxon>Agaricomycetes</taxon>
        <taxon>Phallomycetidae</taxon>
        <taxon>Phallales</taxon>
        <taxon>Clathraceae</taxon>
        <taxon>Clathrus</taxon>
    </lineage>
</organism>
<evidence type="ECO:0000259" key="4">
    <source>
        <dbReference type="Pfam" id="PF08593"/>
    </source>
</evidence>
<evidence type="ECO:0000313" key="5">
    <source>
        <dbReference type="EMBL" id="GJJ06923.1"/>
    </source>
</evidence>
<dbReference type="Pfam" id="PF08593">
    <property type="entry name" value="Mug135_C"/>
    <property type="match status" value="1"/>
</dbReference>
<reference evidence="5" key="1">
    <citation type="submission" date="2021-10" db="EMBL/GenBank/DDBJ databases">
        <title>De novo Genome Assembly of Clathrus columnatus (Basidiomycota, Fungi) Using Illumina and Nanopore Sequence Data.</title>
        <authorList>
            <person name="Ogiso-Tanaka E."/>
            <person name="Itagaki H."/>
            <person name="Hosoya T."/>
            <person name="Hosaka K."/>
        </authorList>
    </citation>
    <scope>NUCLEOTIDE SEQUENCE</scope>
    <source>
        <strain evidence="5">MO-923</strain>
    </source>
</reference>
<sequence>MPIQSPPRIQGIPRPPSPESPATLEDVSNAIDYARAAFIAQGRWLIRAHLDELGANDVARALRDLVATIQRVEERLQHLEERIYAMNEQVIEAAIASAQAINWDQHDGSLREFQIVRLPGGGLPQNLPRLRNLAAIRSLTGAQAKEYCIAYRIERRGNRIQDNRKAISRHIGCSVPLD</sequence>
<comment type="similarity">
    <text evidence="1">Belongs to the UPF0612 family.</text>
</comment>
<name>A0AAV5A125_9AGAM</name>
<comment type="caution">
    <text evidence="5">The sequence shown here is derived from an EMBL/GenBank/DDBJ whole genome shotgun (WGS) entry which is preliminary data.</text>
</comment>
<dbReference type="Proteomes" id="UP001050691">
    <property type="component" value="Unassembled WGS sequence"/>
</dbReference>
<feature type="domain" description="Mug135-like C-terminal" evidence="4">
    <location>
        <begin position="102"/>
        <end position="174"/>
    </location>
</feature>
<gene>
    <name evidence="5" type="ORF">Clacol_001119</name>
</gene>
<evidence type="ECO:0000256" key="3">
    <source>
        <dbReference type="SAM" id="MobiDB-lite"/>
    </source>
</evidence>
<protein>
    <recommendedName>
        <fullName evidence="4">Mug135-like C-terminal domain-containing protein</fullName>
    </recommendedName>
</protein>
<accession>A0AAV5A125</accession>
<feature type="coiled-coil region" evidence="2">
    <location>
        <begin position="55"/>
        <end position="89"/>
    </location>
</feature>
<dbReference type="AlphaFoldDB" id="A0AAV5A125"/>
<keyword evidence="6" id="KW-1185">Reference proteome</keyword>
<dbReference type="InterPro" id="IPR013902">
    <property type="entry name" value="Mug135-like_C"/>
</dbReference>
<evidence type="ECO:0000313" key="6">
    <source>
        <dbReference type="Proteomes" id="UP001050691"/>
    </source>
</evidence>